<accession>A0AAD5JEF5</accession>
<dbReference type="EMBL" id="JAJSOW010000003">
    <property type="protein sequence ID" value="KAI9195500.1"/>
    <property type="molecule type" value="Genomic_DNA"/>
</dbReference>
<proteinExistence type="predicted"/>
<sequence length="90" mass="10213">MFRKTFGSCNILGLLHALRHEDERHGMVVSKTRWDLPECSDADAWFVTETFELGTPVLSMQLNESPGDVLIQHGMMVETTFILTEQSMVV</sequence>
<reference evidence="1" key="2">
    <citation type="submission" date="2023-02" db="EMBL/GenBank/DDBJ databases">
        <authorList>
            <person name="Swenson N.G."/>
            <person name="Wegrzyn J.L."/>
            <person name="Mcevoy S.L."/>
        </authorList>
    </citation>
    <scope>NUCLEOTIDE SEQUENCE</scope>
    <source>
        <strain evidence="1">91603</strain>
        <tissue evidence="1">Leaf</tissue>
    </source>
</reference>
<protein>
    <submittedName>
        <fullName evidence="1">Uncharacterized protein</fullName>
    </submittedName>
</protein>
<reference evidence="1" key="1">
    <citation type="journal article" date="2022" name="Plant J.">
        <title>Strategies of tolerance reflected in two North American maple genomes.</title>
        <authorList>
            <person name="McEvoy S.L."/>
            <person name="Sezen U.U."/>
            <person name="Trouern-Trend A."/>
            <person name="McMahon S.M."/>
            <person name="Schaberg P.G."/>
            <person name="Yang J."/>
            <person name="Wegrzyn J.L."/>
            <person name="Swenson N.G."/>
        </authorList>
    </citation>
    <scope>NUCLEOTIDE SEQUENCE</scope>
    <source>
        <strain evidence="1">91603</strain>
    </source>
</reference>
<organism evidence="1 2">
    <name type="scientific">Acer negundo</name>
    <name type="common">Box elder</name>
    <dbReference type="NCBI Taxonomy" id="4023"/>
    <lineage>
        <taxon>Eukaryota</taxon>
        <taxon>Viridiplantae</taxon>
        <taxon>Streptophyta</taxon>
        <taxon>Embryophyta</taxon>
        <taxon>Tracheophyta</taxon>
        <taxon>Spermatophyta</taxon>
        <taxon>Magnoliopsida</taxon>
        <taxon>eudicotyledons</taxon>
        <taxon>Gunneridae</taxon>
        <taxon>Pentapetalae</taxon>
        <taxon>rosids</taxon>
        <taxon>malvids</taxon>
        <taxon>Sapindales</taxon>
        <taxon>Sapindaceae</taxon>
        <taxon>Hippocastanoideae</taxon>
        <taxon>Acereae</taxon>
        <taxon>Acer</taxon>
    </lineage>
</organism>
<comment type="caution">
    <text evidence="1">The sequence shown here is derived from an EMBL/GenBank/DDBJ whole genome shotgun (WGS) entry which is preliminary data.</text>
</comment>
<evidence type="ECO:0000313" key="1">
    <source>
        <dbReference type="EMBL" id="KAI9195500.1"/>
    </source>
</evidence>
<dbReference type="AlphaFoldDB" id="A0AAD5JEF5"/>
<evidence type="ECO:0000313" key="2">
    <source>
        <dbReference type="Proteomes" id="UP001064489"/>
    </source>
</evidence>
<gene>
    <name evidence="1" type="ORF">LWI28_015509</name>
</gene>
<dbReference type="Proteomes" id="UP001064489">
    <property type="component" value="Chromosome 1"/>
</dbReference>
<name>A0AAD5JEF5_ACENE</name>
<keyword evidence="2" id="KW-1185">Reference proteome</keyword>